<dbReference type="STRING" id="1095630.A0A2J6TSG6"/>
<dbReference type="RefSeq" id="XP_024742859.1">
    <property type="nucleotide sequence ID" value="XM_024870649.1"/>
</dbReference>
<name>A0A2J6TSG6_9HELO</name>
<keyword evidence="1" id="KW-0175">Coiled coil</keyword>
<accession>A0A2J6TSG6</accession>
<evidence type="ECO:0000313" key="4">
    <source>
        <dbReference type="Proteomes" id="UP000235371"/>
    </source>
</evidence>
<sequence>MSLQYLGISHFPVLHRQFSSPTKGAFLDSSPSQQDLTQDSKDVLIERLNDLVLRLSTAQELEAGAVTAVHSQVDRIEMILRGEEKHKQPNHPRSGSGTPVPKDDPFWGPATPTQSIKMRLPDTSTGGQRPPLRRNLQQMSSAKAKEMAQEAEDLASRMAVTLEEFQRRKEESDHIHDLLITRVEKAAERILVLEYRIAEIENDFEADQSELKFLRIQLQALEAQCAQYIPRNEDPELTESILNWKVDWEDIDRRSKARRKKCKMSLSVSNMSDSQTAVDGS</sequence>
<evidence type="ECO:0000256" key="2">
    <source>
        <dbReference type="SAM" id="MobiDB-lite"/>
    </source>
</evidence>
<dbReference type="OrthoDB" id="4448936at2759"/>
<dbReference type="InParanoid" id="A0A2J6TSG6"/>
<evidence type="ECO:0000256" key="1">
    <source>
        <dbReference type="SAM" id="Coils"/>
    </source>
</evidence>
<reference evidence="3 4" key="1">
    <citation type="submission" date="2016-04" db="EMBL/GenBank/DDBJ databases">
        <title>A degradative enzymes factory behind the ericoid mycorrhizal symbiosis.</title>
        <authorList>
            <consortium name="DOE Joint Genome Institute"/>
            <person name="Martino E."/>
            <person name="Morin E."/>
            <person name="Grelet G."/>
            <person name="Kuo A."/>
            <person name="Kohler A."/>
            <person name="Daghino S."/>
            <person name="Barry K."/>
            <person name="Choi C."/>
            <person name="Cichocki N."/>
            <person name="Clum A."/>
            <person name="Copeland A."/>
            <person name="Hainaut M."/>
            <person name="Haridas S."/>
            <person name="Labutti K."/>
            <person name="Lindquist E."/>
            <person name="Lipzen A."/>
            <person name="Khouja H.-R."/>
            <person name="Murat C."/>
            <person name="Ohm R."/>
            <person name="Olson A."/>
            <person name="Spatafora J."/>
            <person name="Veneault-Fourrey C."/>
            <person name="Henrissat B."/>
            <person name="Grigoriev I."/>
            <person name="Martin F."/>
            <person name="Perotto S."/>
        </authorList>
    </citation>
    <scope>NUCLEOTIDE SEQUENCE [LARGE SCALE GENOMIC DNA]</scope>
    <source>
        <strain evidence="3 4">E</strain>
    </source>
</reference>
<feature type="coiled-coil region" evidence="1">
    <location>
        <begin position="144"/>
        <end position="224"/>
    </location>
</feature>
<proteinExistence type="predicted"/>
<dbReference type="GeneID" id="36578731"/>
<protein>
    <submittedName>
        <fullName evidence="3">Uncharacterized protein</fullName>
    </submittedName>
</protein>
<feature type="compositionally biased region" description="Polar residues" evidence="2">
    <location>
        <begin position="111"/>
        <end position="127"/>
    </location>
</feature>
<evidence type="ECO:0000313" key="3">
    <source>
        <dbReference type="EMBL" id="PMD65955.1"/>
    </source>
</evidence>
<feature type="region of interest" description="Disordered" evidence="2">
    <location>
        <begin position="82"/>
        <end position="133"/>
    </location>
</feature>
<keyword evidence="4" id="KW-1185">Reference proteome</keyword>
<dbReference type="Proteomes" id="UP000235371">
    <property type="component" value="Unassembled WGS sequence"/>
</dbReference>
<dbReference type="EMBL" id="KZ613745">
    <property type="protein sequence ID" value="PMD65955.1"/>
    <property type="molecule type" value="Genomic_DNA"/>
</dbReference>
<gene>
    <name evidence="3" type="ORF">K444DRAFT_158727</name>
</gene>
<dbReference type="AlphaFoldDB" id="A0A2J6TSG6"/>
<organism evidence="3 4">
    <name type="scientific">Hyaloscypha bicolor E</name>
    <dbReference type="NCBI Taxonomy" id="1095630"/>
    <lineage>
        <taxon>Eukaryota</taxon>
        <taxon>Fungi</taxon>
        <taxon>Dikarya</taxon>
        <taxon>Ascomycota</taxon>
        <taxon>Pezizomycotina</taxon>
        <taxon>Leotiomycetes</taxon>
        <taxon>Helotiales</taxon>
        <taxon>Hyaloscyphaceae</taxon>
        <taxon>Hyaloscypha</taxon>
        <taxon>Hyaloscypha bicolor</taxon>
    </lineage>
</organism>